<name>A0ABR0NA05_GOSAR</name>
<dbReference type="EMBL" id="JARKNE010000011">
    <property type="protein sequence ID" value="KAK5786419.1"/>
    <property type="molecule type" value="Genomic_DNA"/>
</dbReference>
<dbReference type="PANTHER" id="PTHR43290">
    <property type="entry name" value="MEVALONATE KINASE"/>
    <property type="match status" value="1"/>
</dbReference>
<keyword evidence="2" id="KW-0808">Transferase</keyword>
<feature type="transmembrane region" description="Helical" evidence="5">
    <location>
        <begin position="76"/>
        <end position="95"/>
    </location>
</feature>
<keyword evidence="1" id="KW-0963">Cytoplasm</keyword>
<dbReference type="InterPro" id="IPR001174">
    <property type="entry name" value="HddA/FKP"/>
</dbReference>
<keyword evidence="7" id="KW-1185">Reference proteome</keyword>
<organism evidence="6 7">
    <name type="scientific">Gossypium arboreum</name>
    <name type="common">Tree cotton</name>
    <name type="synonym">Gossypium nanking</name>
    <dbReference type="NCBI Taxonomy" id="29729"/>
    <lineage>
        <taxon>Eukaryota</taxon>
        <taxon>Viridiplantae</taxon>
        <taxon>Streptophyta</taxon>
        <taxon>Embryophyta</taxon>
        <taxon>Tracheophyta</taxon>
        <taxon>Spermatophyta</taxon>
        <taxon>Magnoliopsida</taxon>
        <taxon>eudicotyledons</taxon>
        <taxon>Gunneridae</taxon>
        <taxon>Pentapetalae</taxon>
        <taxon>rosids</taxon>
        <taxon>malvids</taxon>
        <taxon>Malvales</taxon>
        <taxon>Malvaceae</taxon>
        <taxon>Malvoideae</taxon>
        <taxon>Gossypium</taxon>
    </lineage>
</organism>
<keyword evidence="5" id="KW-0812">Transmembrane</keyword>
<keyword evidence="3" id="KW-0418">Kinase</keyword>
<evidence type="ECO:0000256" key="1">
    <source>
        <dbReference type="ARBA" id="ARBA00022490"/>
    </source>
</evidence>
<dbReference type="PRINTS" id="PR00960">
    <property type="entry name" value="LMBPPROTEIN"/>
</dbReference>
<dbReference type="SUPFAM" id="SSF54211">
    <property type="entry name" value="Ribosomal protein S5 domain 2-like"/>
    <property type="match status" value="1"/>
</dbReference>
<reference evidence="6 7" key="1">
    <citation type="submission" date="2023-03" db="EMBL/GenBank/DDBJ databases">
        <title>WGS of Gossypium arboreum.</title>
        <authorList>
            <person name="Yu D."/>
        </authorList>
    </citation>
    <scope>NUCLEOTIDE SEQUENCE [LARGE SCALE GENOMIC DNA]</scope>
    <source>
        <tissue evidence="6">Leaf</tissue>
    </source>
</reference>
<protein>
    <recommendedName>
        <fullName evidence="8">Mevalonate kinase</fullName>
    </recommendedName>
</protein>
<evidence type="ECO:0000313" key="6">
    <source>
        <dbReference type="EMBL" id="KAK5786419.1"/>
    </source>
</evidence>
<evidence type="ECO:0000256" key="2">
    <source>
        <dbReference type="ARBA" id="ARBA00022679"/>
    </source>
</evidence>
<evidence type="ECO:0000256" key="3">
    <source>
        <dbReference type="ARBA" id="ARBA00022777"/>
    </source>
</evidence>
<evidence type="ECO:0000256" key="5">
    <source>
        <dbReference type="SAM" id="Phobius"/>
    </source>
</evidence>
<keyword evidence="5" id="KW-0472">Membrane</keyword>
<dbReference type="Proteomes" id="UP001358586">
    <property type="component" value="Chromosome 11"/>
</dbReference>
<dbReference type="InterPro" id="IPR014721">
    <property type="entry name" value="Ribsml_uS5_D2-typ_fold_subgr"/>
</dbReference>
<keyword evidence="4" id="KW-0460">Magnesium</keyword>
<comment type="caution">
    <text evidence="6">The sequence shown here is derived from an EMBL/GenBank/DDBJ whole genome shotgun (WGS) entry which is preliminary data.</text>
</comment>
<evidence type="ECO:0000313" key="7">
    <source>
        <dbReference type="Proteomes" id="UP001358586"/>
    </source>
</evidence>
<accession>A0ABR0NA05</accession>
<proteinExistence type="predicted"/>
<dbReference type="InterPro" id="IPR020568">
    <property type="entry name" value="Ribosomal_Su5_D2-typ_SF"/>
</dbReference>
<dbReference type="SUPFAM" id="SSF55060">
    <property type="entry name" value="GHMP Kinase, C-terminal domain"/>
    <property type="match status" value="1"/>
</dbReference>
<dbReference type="PANTHER" id="PTHR43290:SF2">
    <property type="entry name" value="MEVALONATE KINASE"/>
    <property type="match status" value="1"/>
</dbReference>
<evidence type="ECO:0000256" key="4">
    <source>
        <dbReference type="ARBA" id="ARBA00022842"/>
    </source>
</evidence>
<dbReference type="Gene3D" id="3.30.230.10">
    <property type="match status" value="2"/>
</dbReference>
<keyword evidence="5" id="KW-1133">Transmembrane helix</keyword>
<dbReference type="InterPro" id="IPR006205">
    <property type="entry name" value="Mev_gal_kin"/>
</dbReference>
<sequence>MDITTKALEKVILASEHAVVHRYTAIASSIDLYIVVFVHFFGSTPLFSSTPILCSLETVKSITSLVDEQSFPETRIGLASGVCAFLWLYTSILGFKPGTVIVTSELPLGAALGSSVAYCVALSADLPAFSDSMKLDMSQKEWLMLKKTGVGNGVTHASKETILQIVMKYKLASKLTGAGGGGCVLTFT</sequence>
<dbReference type="InterPro" id="IPR036554">
    <property type="entry name" value="GHMP_kinase_C_sf"/>
</dbReference>
<evidence type="ECO:0008006" key="8">
    <source>
        <dbReference type="Google" id="ProtNLM"/>
    </source>
</evidence>
<gene>
    <name evidence="6" type="ORF">PVK06_041055</name>
</gene>